<feature type="transmembrane region" description="Helical" evidence="6">
    <location>
        <begin position="358"/>
        <end position="383"/>
    </location>
</feature>
<dbReference type="PANTHER" id="PTHR30619:SF1">
    <property type="entry name" value="RECOMBINATION PROTEIN 2"/>
    <property type="match status" value="1"/>
</dbReference>
<evidence type="ECO:0000256" key="1">
    <source>
        <dbReference type="ARBA" id="ARBA00004651"/>
    </source>
</evidence>
<dbReference type="InterPro" id="IPR036866">
    <property type="entry name" value="RibonucZ/Hydroxyglut_hydro"/>
</dbReference>
<dbReference type="Pfam" id="PF00753">
    <property type="entry name" value="Lactamase_B"/>
    <property type="match status" value="1"/>
</dbReference>
<evidence type="ECO:0000256" key="5">
    <source>
        <dbReference type="ARBA" id="ARBA00023136"/>
    </source>
</evidence>
<comment type="subcellular location">
    <subcellularLocation>
        <location evidence="1">Cell membrane</location>
        <topology evidence="1">Multi-pass membrane protein</topology>
    </subcellularLocation>
</comment>
<feature type="transmembrane region" description="Helical" evidence="6">
    <location>
        <begin position="327"/>
        <end position="346"/>
    </location>
</feature>
<keyword evidence="3 6" id="KW-0812">Transmembrane</keyword>
<dbReference type="Pfam" id="PF03772">
    <property type="entry name" value="Competence"/>
    <property type="match status" value="1"/>
</dbReference>
<feature type="transmembrane region" description="Helical" evidence="6">
    <location>
        <begin position="254"/>
        <end position="274"/>
    </location>
</feature>
<dbReference type="InterPro" id="IPR004477">
    <property type="entry name" value="ComEC_N"/>
</dbReference>
<dbReference type="InterPro" id="IPR004797">
    <property type="entry name" value="Competence_ComEC/Rec2"/>
</dbReference>
<dbReference type="NCBIfam" id="TIGR00361">
    <property type="entry name" value="ComEC_Rec2"/>
    <property type="match status" value="1"/>
</dbReference>
<dbReference type="Proteomes" id="UP000274346">
    <property type="component" value="Chromosome"/>
</dbReference>
<dbReference type="GO" id="GO:0005886">
    <property type="term" value="C:plasma membrane"/>
    <property type="evidence" value="ECO:0007669"/>
    <property type="project" value="UniProtKB-SubCell"/>
</dbReference>
<dbReference type="NCBIfam" id="NF008580">
    <property type="entry name" value="PRK11539.1"/>
    <property type="match status" value="1"/>
</dbReference>
<organism evidence="8 9">
    <name type="scientific">Raoultella terrigena</name>
    <name type="common">Klebsiella terrigena</name>
    <dbReference type="NCBI Taxonomy" id="577"/>
    <lineage>
        <taxon>Bacteria</taxon>
        <taxon>Pseudomonadati</taxon>
        <taxon>Pseudomonadota</taxon>
        <taxon>Gammaproteobacteria</taxon>
        <taxon>Enterobacterales</taxon>
        <taxon>Enterobacteriaceae</taxon>
        <taxon>Klebsiella/Raoultella group</taxon>
        <taxon>Raoultella</taxon>
    </lineage>
</organism>
<accession>A0A3P8KNY5</accession>
<feature type="transmembrane region" description="Helical" evidence="6">
    <location>
        <begin position="223"/>
        <end position="242"/>
    </location>
</feature>
<reference evidence="8 9" key="1">
    <citation type="submission" date="2018-12" db="EMBL/GenBank/DDBJ databases">
        <authorList>
            <consortium name="Pathogen Informatics"/>
        </authorList>
    </citation>
    <scope>NUCLEOTIDE SEQUENCE [LARGE SCALE GENOMIC DNA]</scope>
    <source>
        <strain evidence="8 9">NCTC13098</strain>
    </source>
</reference>
<evidence type="ECO:0000313" key="8">
    <source>
        <dbReference type="EMBL" id="VDR28651.1"/>
    </source>
</evidence>
<dbReference type="NCBIfam" id="TIGR00360">
    <property type="entry name" value="ComEC_N-term"/>
    <property type="match status" value="1"/>
</dbReference>
<dbReference type="InterPro" id="IPR035681">
    <property type="entry name" value="ComA-like_MBL"/>
</dbReference>
<feature type="transmembrane region" description="Helical" evidence="6">
    <location>
        <begin position="304"/>
        <end position="321"/>
    </location>
</feature>
<name>A0A3P8KNY5_RAOTE</name>
<proteinExistence type="predicted"/>
<dbReference type="CDD" id="cd07731">
    <property type="entry name" value="ComA-like_MBL-fold"/>
    <property type="match status" value="1"/>
</dbReference>
<keyword evidence="4 6" id="KW-1133">Transmembrane helix</keyword>
<dbReference type="SMART" id="SM00849">
    <property type="entry name" value="Lactamase_B"/>
    <property type="match status" value="1"/>
</dbReference>
<gene>
    <name evidence="8" type="ORF">NCTC13098_05036</name>
</gene>
<keyword evidence="5 6" id="KW-0472">Membrane</keyword>
<protein>
    <submittedName>
        <fullName evidence="8">ComEC family competence protein</fullName>
    </submittedName>
</protein>
<dbReference type="Gene3D" id="3.60.15.10">
    <property type="entry name" value="Ribonuclease Z/Hydroxyacylglutathione hydrolase-like"/>
    <property type="match status" value="1"/>
</dbReference>
<evidence type="ECO:0000256" key="4">
    <source>
        <dbReference type="ARBA" id="ARBA00022989"/>
    </source>
</evidence>
<dbReference type="GO" id="GO:0030420">
    <property type="term" value="P:establishment of competence for transformation"/>
    <property type="evidence" value="ECO:0007669"/>
    <property type="project" value="InterPro"/>
</dbReference>
<evidence type="ECO:0000256" key="3">
    <source>
        <dbReference type="ARBA" id="ARBA00022692"/>
    </source>
</evidence>
<keyword evidence="2" id="KW-1003">Cell membrane</keyword>
<dbReference type="AlphaFoldDB" id="A0A3P8KNY5"/>
<dbReference type="InterPro" id="IPR052159">
    <property type="entry name" value="Competence_DNA_uptake"/>
</dbReference>
<feature type="transmembrane region" description="Helical" evidence="6">
    <location>
        <begin position="48"/>
        <end position="69"/>
    </location>
</feature>
<dbReference type="KEGG" id="rtg:NCTC13098_05036"/>
<feature type="domain" description="Metallo-beta-lactamase" evidence="7">
    <location>
        <begin position="508"/>
        <end position="689"/>
    </location>
</feature>
<dbReference type="EMBL" id="LR131271">
    <property type="protein sequence ID" value="VDR28651.1"/>
    <property type="molecule type" value="Genomic_DNA"/>
</dbReference>
<evidence type="ECO:0000256" key="2">
    <source>
        <dbReference type="ARBA" id="ARBA00022475"/>
    </source>
</evidence>
<feature type="transmembrane region" description="Helical" evidence="6">
    <location>
        <begin position="389"/>
        <end position="412"/>
    </location>
</feature>
<dbReference type="SUPFAM" id="SSF56281">
    <property type="entry name" value="Metallo-hydrolase/oxidoreductase"/>
    <property type="match status" value="1"/>
</dbReference>
<sequence>MRLPQLAGCAIVGILPLLQLARLPELTTVWWLIASALAASLFRWRPLRFATLTLLFFLWGVLSAHLVTWPTHALPGSPRRVEVELTATDGQTTHQGSLIRVDGRRLFPAPGIALYGQALPEPPCAGQRWMMTVHIRPVHGQLNEGGFDSQRFALAQYRPVTGRFTSAEALDLRCSRRAAYLRSLTRTLDALPWRSVILGLGMGERLVVPKEIKLLMQQTGTSHLMAISGLHIALGAILGGLLTRGAQFFFPCRWIVWQLPLLIGLACALFYAWLTGMQPPALRTCVALAVGCGLRLSGRRWSSWQIGICCVGAILFADPLAVLSDSLWLSVFAVATLIFWYQLAPLPTTSRGWLLRQLLGLSHLQFGLMLLLLPMQIVIFHGISLTSWLANLVAVPLVTFAIVPLILAAMLLHLCGPTVVEMALWLSADRLLAALFWFLRGLPQGWLPLDSRWTGISALPWLLLIVWRFHAWRSLPALCLSGIVLLSCPFWRPMAKEEWRVTMLDVGQGLAMVIERQGASILYDTGLAWPEGDSGQLIIIPWLRWHHLRVEGIILSHEHLDHRGGLNSIRQVWPAAWIRSPLGWVGHRACQRGERWRWRGLTFRALWPLPGATAAGNNRSCVVRVDDGRRSILLTGDIEAVAERAMLSRYWQHLASTLIQVPHHGSNTSSTIALLQRTGGEAALASVSRYNAWRMPSDKVVQRYRQQGYRWFDTSRQGQITAIFSPDGWQILSLRDQLLPRWYHQWFGETEDNG</sequence>
<evidence type="ECO:0000313" key="9">
    <source>
        <dbReference type="Proteomes" id="UP000274346"/>
    </source>
</evidence>
<dbReference type="InterPro" id="IPR001279">
    <property type="entry name" value="Metallo-B-lactamas"/>
</dbReference>
<evidence type="ECO:0000256" key="6">
    <source>
        <dbReference type="SAM" id="Phobius"/>
    </source>
</evidence>
<dbReference type="PANTHER" id="PTHR30619">
    <property type="entry name" value="DNA INTERNALIZATION/COMPETENCE PROTEIN COMEC/REC2"/>
    <property type="match status" value="1"/>
</dbReference>
<evidence type="ECO:0000259" key="7">
    <source>
        <dbReference type="SMART" id="SM00849"/>
    </source>
</evidence>